<dbReference type="Pfam" id="PF00317">
    <property type="entry name" value="Ribonuc_red_lgN"/>
    <property type="match status" value="1"/>
</dbReference>
<evidence type="ECO:0000256" key="3">
    <source>
        <dbReference type="ARBA" id="ARBA00012274"/>
    </source>
</evidence>
<reference evidence="17" key="1">
    <citation type="submission" date="2022-01" db="EMBL/GenBank/DDBJ databases">
        <title>Complete genome of Methanomicrobium antiquum DSM 21220.</title>
        <authorList>
            <person name="Chen S.-C."/>
            <person name="You Y.-T."/>
            <person name="Zhou Y.-Z."/>
            <person name="Lai M.-C."/>
        </authorList>
    </citation>
    <scope>NUCLEOTIDE SEQUENCE</scope>
    <source>
        <strain evidence="17">DSM 21220</strain>
    </source>
</reference>
<evidence type="ECO:0000256" key="2">
    <source>
        <dbReference type="ARBA" id="ARBA00007405"/>
    </source>
</evidence>
<evidence type="ECO:0000256" key="11">
    <source>
        <dbReference type="ARBA" id="ARBA00025437"/>
    </source>
</evidence>
<dbReference type="KEGG" id="manq:L1994_10615"/>
<keyword evidence="7 13" id="KW-0547">Nucleotide-binding</keyword>
<dbReference type="InterPro" id="IPR008926">
    <property type="entry name" value="RNR_R1-su_N"/>
</dbReference>
<dbReference type="InterPro" id="IPR000788">
    <property type="entry name" value="RNR_lg_C"/>
</dbReference>
<dbReference type="PRINTS" id="PR01183">
    <property type="entry name" value="RIBORDTASEM1"/>
</dbReference>
<evidence type="ECO:0000256" key="8">
    <source>
        <dbReference type="ARBA" id="ARBA00023002"/>
    </source>
</evidence>
<comment type="function">
    <text evidence="11 13">Catalyzes the reduction of ribonucleotides to deoxyribonucleotides. May function to provide a pool of deoxyribonucleotide precursors for DNA repair during oxygen limitation and/or for immediate growth after restoration of oxygen.</text>
</comment>
<accession>A0AAF0FN84</accession>
<dbReference type="InterPro" id="IPR013344">
    <property type="entry name" value="RNR_NrdJ/NrdZ"/>
</dbReference>
<dbReference type="PANTHER" id="PTHR43371:SF1">
    <property type="entry name" value="RIBONUCLEOSIDE-DIPHOSPHATE REDUCTASE"/>
    <property type="match status" value="1"/>
</dbReference>
<organism evidence="17 18">
    <name type="scientific">Methanomicrobium antiquum</name>
    <dbReference type="NCBI Taxonomy" id="487686"/>
    <lineage>
        <taxon>Archaea</taxon>
        <taxon>Methanobacteriati</taxon>
        <taxon>Methanobacteriota</taxon>
        <taxon>Stenosarchaea group</taxon>
        <taxon>Methanomicrobia</taxon>
        <taxon>Methanomicrobiales</taxon>
        <taxon>Methanomicrobiaceae</taxon>
        <taxon>Methanomicrobium</taxon>
    </lineage>
</organism>
<dbReference type="Pfam" id="PF02867">
    <property type="entry name" value="Ribonuc_red_lgC"/>
    <property type="match status" value="1"/>
</dbReference>
<evidence type="ECO:0000256" key="9">
    <source>
        <dbReference type="ARBA" id="ARBA00023157"/>
    </source>
</evidence>
<dbReference type="InterPro" id="IPR024434">
    <property type="entry name" value="TSCPD_dom"/>
</dbReference>
<keyword evidence="10 13" id="KW-0170">Cobalt</keyword>
<evidence type="ECO:0000256" key="4">
    <source>
        <dbReference type="ARBA" id="ARBA00014409"/>
    </source>
</evidence>
<evidence type="ECO:0000256" key="12">
    <source>
        <dbReference type="ARBA" id="ARBA00047754"/>
    </source>
</evidence>
<sequence length="736" mass="81443">MTSSIIDSIIKARYLREGESSFEDICRRVAKAMGKDEKEISDFYEEMASFRFLPNSPTLMNAGTKLGQLSACFTLYVGDSIEEIFDAVKWGALIHKTGGGTGYNFSNIRPEGESVCSTEGVASGPISFMKVFNAATDVIKQGGRRRGANMGILNVWHPDILKFIESKKNEGDISNFNISVMVNDEFMRLVEAGEFDRTWIKHSDTGEEITVGSVWNGIIDGIWANGEPGVLFYDEINRKNMTPNLGLIDTTNPCGEQPLFHFESCVLGSLNLSKFLIEGKLDKTALERSTRLAVRFLDEIIDKNVYPIPQIEEATKKTRKIGLGLMGVHDALLILGIPYDSLEGRKFCEDTMEFVNKIGIDESHRLSEEKSEFPALKGSAWEDYAVRNAAVTTIAPTGTISILADCSSGIEPVFSYAYTRKDTVQKTFEILHPIFERELDKVVKSVAKNASESEELKREAIDTVHKTGSVQGIKWLPDDFKRIFKTALDIDWRSHVLMQAAFQKHVHASISKTINMPNSATKKDIESVLLLAWHEKLKGLTIYRTGSRQSVVLELSSDSDNENKADVNAQGLIQSEKRSERPKELCGKTYLCQSGCCRLYVTVNLLDDVPWEVFIRTVGIGGCEANSNALGRSISTGLQNGVPYQKFIRQFAKVNCVSAIRNKKSEGLSCADVVGKCIDLAASKKQITTLEDWEVSEVSGFGGFEKSKCPECGSTLDFGEGCNNGICKNCGWSGCL</sequence>
<proteinExistence type="inferred from homology"/>
<evidence type="ECO:0000256" key="7">
    <source>
        <dbReference type="ARBA" id="ARBA00022741"/>
    </source>
</evidence>
<dbReference type="InterPro" id="IPR050862">
    <property type="entry name" value="RdRp_reductase_class-2"/>
</dbReference>
<evidence type="ECO:0000256" key="10">
    <source>
        <dbReference type="ARBA" id="ARBA00023285"/>
    </source>
</evidence>
<feature type="domain" description="Ribonucleotide reductase large subunit N-terminal" evidence="14">
    <location>
        <begin position="10"/>
        <end position="67"/>
    </location>
</feature>
<dbReference type="InterPro" id="IPR013509">
    <property type="entry name" value="RNR_lsu_N"/>
</dbReference>
<dbReference type="SUPFAM" id="SSF48168">
    <property type="entry name" value="R1 subunit of ribonucleotide reductase, N-terminal domain"/>
    <property type="match status" value="1"/>
</dbReference>
<evidence type="ECO:0000256" key="13">
    <source>
        <dbReference type="RuleBase" id="RU364064"/>
    </source>
</evidence>
<keyword evidence="8 13" id="KW-0560">Oxidoreductase</keyword>
<evidence type="ECO:0000256" key="5">
    <source>
        <dbReference type="ARBA" id="ARBA00022628"/>
    </source>
</evidence>
<evidence type="ECO:0000259" key="14">
    <source>
        <dbReference type="Pfam" id="PF00317"/>
    </source>
</evidence>
<dbReference type="SUPFAM" id="SSF51998">
    <property type="entry name" value="PFL-like glycyl radical enzymes"/>
    <property type="match status" value="1"/>
</dbReference>
<dbReference type="GO" id="GO:0005524">
    <property type="term" value="F:ATP binding"/>
    <property type="evidence" value="ECO:0007669"/>
    <property type="project" value="InterPro"/>
</dbReference>
<dbReference type="GO" id="GO:0031419">
    <property type="term" value="F:cobalamin binding"/>
    <property type="evidence" value="ECO:0007669"/>
    <property type="project" value="UniProtKB-KW"/>
</dbReference>
<dbReference type="RefSeq" id="WP_278099412.1">
    <property type="nucleotide sequence ID" value="NZ_CP091092.1"/>
</dbReference>
<dbReference type="NCBIfam" id="TIGR02504">
    <property type="entry name" value="NrdJ_Z"/>
    <property type="match status" value="1"/>
</dbReference>
<dbReference type="AlphaFoldDB" id="A0AAF0FN84"/>
<gene>
    <name evidence="17" type="ORF">L1994_10615</name>
</gene>
<comment type="cofactor">
    <cofactor evidence="1 13">
        <name>adenosylcob(III)alamin</name>
        <dbReference type="ChEBI" id="CHEBI:18408"/>
    </cofactor>
</comment>
<feature type="domain" description="TSCPD" evidence="16">
    <location>
        <begin position="581"/>
        <end position="680"/>
    </location>
</feature>
<dbReference type="Proteomes" id="UP001218895">
    <property type="component" value="Chromosome"/>
</dbReference>
<dbReference type="Gene3D" id="3.20.70.20">
    <property type="match status" value="1"/>
</dbReference>
<dbReference type="EC" id="1.17.4.1" evidence="3 13"/>
<protein>
    <recommendedName>
        <fullName evidence="4 13">Vitamin B12-dependent ribonucleotide reductase</fullName>
        <ecNumber evidence="3 13">1.17.4.1</ecNumber>
    </recommendedName>
</protein>
<dbReference type="PANTHER" id="PTHR43371">
    <property type="entry name" value="VITAMIN B12-DEPENDENT RIBONUCLEOTIDE REDUCTASE"/>
    <property type="match status" value="1"/>
</dbReference>
<dbReference type="Pfam" id="PF12637">
    <property type="entry name" value="TSCPD"/>
    <property type="match status" value="1"/>
</dbReference>
<comment type="similarity">
    <text evidence="2 13">Belongs to the ribonucleoside diphosphate reductase class-2 family.</text>
</comment>
<evidence type="ECO:0000313" key="17">
    <source>
        <dbReference type="EMBL" id="WFN36577.1"/>
    </source>
</evidence>
<keyword evidence="9" id="KW-1015">Disulfide bond</keyword>
<keyword evidence="5 13" id="KW-0846">Cobalamin</keyword>
<dbReference type="CDD" id="cd02888">
    <property type="entry name" value="RNR_II_dimer"/>
    <property type="match status" value="1"/>
</dbReference>
<dbReference type="GO" id="GO:0071897">
    <property type="term" value="P:DNA biosynthetic process"/>
    <property type="evidence" value="ECO:0007669"/>
    <property type="project" value="UniProtKB-KW"/>
</dbReference>
<keyword evidence="6 13" id="KW-0237">DNA synthesis</keyword>
<dbReference type="EMBL" id="CP091092">
    <property type="protein sequence ID" value="WFN36577.1"/>
    <property type="molecule type" value="Genomic_DNA"/>
</dbReference>
<evidence type="ECO:0000256" key="1">
    <source>
        <dbReference type="ARBA" id="ARBA00001922"/>
    </source>
</evidence>
<evidence type="ECO:0000313" key="18">
    <source>
        <dbReference type="Proteomes" id="UP001218895"/>
    </source>
</evidence>
<evidence type="ECO:0000259" key="16">
    <source>
        <dbReference type="Pfam" id="PF12637"/>
    </source>
</evidence>
<name>A0AAF0FN84_9EURY</name>
<evidence type="ECO:0000259" key="15">
    <source>
        <dbReference type="Pfam" id="PF02867"/>
    </source>
</evidence>
<dbReference type="GO" id="GO:0004748">
    <property type="term" value="F:ribonucleoside-diphosphate reductase activity, thioredoxin disulfide as acceptor"/>
    <property type="evidence" value="ECO:0007669"/>
    <property type="project" value="UniProtKB-EC"/>
</dbReference>
<dbReference type="GO" id="GO:0009263">
    <property type="term" value="P:deoxyribonucleotide biosynthetic process"/>
    <property type="evidence" value="ECO:0007669"/>
    <property type="project" value="InterPro"/>
</dbReference>
<feature type="domain" description="Ribonucleotide reductase large subunit C-terminal" evidence="15">
    <location>
        <begin position="70"/>
        <end position="384"/>
    </location>
</feature>
<dbReference type="GeneID" id="79950855"/>
<evidence type="ECO:0000256" key="6">
    <source>
        <dbReference type="ARBA" id="ARBA00022634"/>
    </source>
</evidence>
<comment type="catalytic activity">
    <reaction evidence="12 13">
        <text>a 2'-deoxyribonucleoside 5'-diphosphate + [thioredoxin]-disulfide + H2O = a ribonucleoside 5'-diphosphate + [thioredoxin]-dithiol</text>
        <dbReference type="Rhea" id="RHEA:23252"/>
        <dbReference type="Rhea" id="RHEA-COMP:10698"/>
        <dbReference type="Rhea" id="RHEA-COMP:10700"/>
        <dbReference type="ChEBI" id="CHEBI:15377"/>
        <dbReference type="ChEBI" id="CHEBI:29950"/>
        <dbReference type="ChEBI" id="CHEBI:50058"/>
        <dbReference type="ChEBI" id="CHEBI:57930"/>
        <dbReference type="ChEBI" id="CHEBI:73316"/>
        <dbReference type="EC" id="1.17.4.1"/>
    </reaction>
</comment>
<keyword evidence="18" id="KW-1185">Reference proteome</keyword>